<reference evidence="2 3" key="2">
    <citation type="submission" date="2021-10" db="EMBL/GenBank/DDBJ databases">
        <authorList>
            <person name="Piombo E."/>
        </authorList>
    </citation>
    <scope>NUCLEOTIDE SEQUENCE [LARGE SCALE GENOMIC DNA]</scope>
</reference>
<dbReference type="PANTHER" id="PTHR24148">
    <property type="entry name" value="ANKYRIN REPEAT DOMAIN-CONTAINING PROTEIN 39 HOMOLOG-RELATED"/>
    <property type="match status" value="1"/>
</dbReference>
<feature type="domain" description="Heterokaryon incompatibility" evidence="1">
    <location>
        <begin position="86"/>
        <end position="182"/>
    </location>
</feature>
<comment type="caution">
    <text evidence="2">The sequence shown here is derived from an EMBL/GenBank/DDBJ whole genome shotgun (WGS) entry which is preliminary data.</text>
</comment>
<dbReference type="InterPro" id="IPR010730">
    <property type="entry name" value="HET"/>
</dbReference>
<dbReference type="InterPro" id="IPR052895">
    <property type="entry name" value="HetReg/Transcr_Mod"/>
</dbReference>
<dbReference type="EMBL" id="CABFOC020000048">
    <property type="protein sequence ID" value="CAH0054293.1"/>
    <property type="molecule type" value="Genomic_DNA"/>
</dbReference>
<evidence type="ECO:0000313" key="2">
    <source>
        <dbReference type="EMBL" id="CAH0054293.1"/>
    </source>
</evidence>
<proteinExistence type="predicted"/>
<dbReference type="OrthoDB" id="265717at2759"/>
<gene>
    <name evidence="2" type="ORF">CSOL1703_00015765</name>
</gene>
<dbReference type="PANTHER" id="PTHR24148:SF73">
    <property type="entry name" value="HET DOMAIN PROTEIN (AFU_ORTHOLOGUE AFUA_8G01020)"/>
    <property type="match status" value="1"/>
</dbReference>
<keyword evidence="3" id="KW-1185">Reference proteome</keyword>
<evidence type="ECO:0000313" key="3">
    <source>
        <dbReference type="Proteomes" id="UP000775872"/>
    </source>
</evidence>
<dbReference type="Pfam" id="PF06985">
    <property type="entry name" value="HET"/>
    <property type="match status" value="1"/>
</dbReference>
<evidence type="ECO:0000259" key="1">
    <source>
        <dbReference type="Pfam" id="PF06985"/>
    </source>
</evidence>
<dbReference type="Proteomes" id="UP000775872">
    <property type="component" value="Unassembled WGS sequence"/>
</dbReference>
<reference evidence="3" key="1">
    <citation type="submission" date="2019-06" db="EMBL/GenBank/DDBJ databases">
        <authorList>
            <person name="Broberg M."/>
        </authorList>
    </citation>
    <scope>NUCLEOTIDE SEQUENCE [LARGE SCALE GENOMIC DNA]</scope>
</reference>
<name>A0A9P0ENY2_9HYPO</name>
<accession>A0A9P0ENY2</accession>
<organism evidence="2 3">
    <name type="scientific">Clonostachys solani</name>
    <dbReference type="NCBI Taxonomy" id="160281"/>
    <lineage>
        <taxon>Eukaryota</taxon>
        <taxon>Fungi</taxon>
        <taxon>Dikarya</taxon>
        <taxon>Ascomycota</taxon>
        <taxon>Pezizomycotina</taxon>
        <taxon>Sordariomycetes</taxon>
        <taxon>Hypocreomycetidae</taxon>
        <taxon>Hypocreales</taxon>
        <taxon>Bionectriaceae</taxon>
        <taxon>Clonostachys</taxon>
    </lineage>
</organism>
<protein>
    <recommendedName>
        <fullName evidence="1">Heterokaryon incompatibility domain-containing protein</fullName>
    </recommendedName>
</protein>
<dbReference type="AlphaFoldDB" id="A0A9P0ENY2"/>
<sequence length="459" mass="52788">MSVTDVQDMRAEQIYRPLDFSKNEIRLLEFKDHVCDREVPLQLDLYHVSLDDWDPEFVTLRNQNPSADILQLAQAEENTIFKWGIYTCLSYTRGDCEGEKATIFVNGVATPVDKYLEHALRDVGGSDHVHQLWVDALCINNADTFDRNQHALRRKVIFGHAWRILACVHDSKELTDYELGYIHSDQPGDAIDWYCEFLMMDCGRQVLEEALGVRHRNWGAAEQQEEIIRDEITAPLALMFDEHLGVPWRKDRESDSGDEDWHEPEPCNVRFLDIIQSYLLTLLQKQYWSRLEIIQELTENPDKTLLQWGHSWGAQPIPFPVYLALGDVLLNLHKDEEPADPELWKKLKPKLDLWSFITRRKELETATGGAERLDNVGVRELNSLVARASCTFPQDRVYAILGLFPPSVSGAVRVDYNQDAAVTMAQFRSVVPGWNCNRLEPRSESDDEGVCQGSMMELD</sequence>